<keyword evidence="2" id="KW-1185">Reference proteome</keyword>
<proteinExistence type="predicted"/>
<name>A0A2A8D194_9BACT</name>
<dbReference type="AlphaFoldDB" id="A0A2A8D194"/>
<evidence type="ECO:0000313" key="2">
    <source>
        <dbReference type="Proteomes" id="UP000220102"/>
    </source>
</evidence>
<sequence length="108" mass="12055">MTPYEFTTIRRGLIECINGIGVPSYQSHTNLTETEARALLERLKQVDTTDSVTITYPTDIFWSLRNALGIALEEAGPDEYVALTGREFGDAVNVLLSFDRLLQQMSSP</sequence>
<protein>
    <submittedName>
        <fullName evidence="1">Uncharacterized protein</fullName>
    </submittedName>
</protein>
<gene>
    <name evidence="1" type="ORF">CRI94_00080</name>
</gene>
<dbReference type="Proteomes" id="UP000220102">
    <property type="component" value="Unassembled WGS sequence"/>
</dbReference>
<comment type="caution">
    <text evidence="1">The sequence shown here is derived from an EMBL/GenBank/DDBJ whole genome shotgun (WGS) entry which is preliminary data.</text>
</comment>
<dbReference type="EMBL" id="PDEQ01000001">
    <property type="protein sequence ID" value="PEN14732.1"/>
    <property type="molecule type" value="Genomic_DNA"/>
</dbReference>
<organism evidence="1 2">
    <name type="scientific">Longibacter salinarum</name>
    <dbReference type="NCBI Taxonomy" id="1850348"/>
    <lineage>
        <taxon>Bacteria</taxon>
        <taxon>Pseudomonadati</taxon>
        <taxon>Rhodothermota</taxon>
        <taxon>Rhodothermia</taxon>
        <taxon>Rhodothermales</taxon>
        <taxon>Salisaetaceae</taxon>
        <taxon>Longibacter</taxon>
    </lineage>
</organism>
<reference evidence="1 2" key="1">
    <citation type="submission" date="2017-10" db="EMBL/GenBank/DDBJ databases">
        <title>Draft genome of Longibacter Salinarum.</title>
        <authorList>
            <person name="Goh K.M."/>
            <person name="Shamsir M.S."/>
            <person name="Lim S.W."/>
        </authorList>
    </citation>
    <scope>NUCLEOTIDE SEQUENCE [LARGE SCALE GENOMIC DNA]</scope>
    <source>
        <strain evidence="1 2">KCTC 52045</strain>
    </source>
</reference>
<accession>A0A2A8D194</accession>
<evidence type="ECO:0000313" key="1">
    <source>
        <dbReference type="EMBL" id="PEN14732.1"/>
    </source>
</evidence>